<comment type="caution">
    <text evidence="1">The sequence shown here is derived from an EMBL/GenBank/DDBJ whole genome shotgun (WGS) entry which is preliminary data.</text>
</comment>
<dbReference type="EMBL" id="JBHFNQ010000167">
    <property type="protein sequence ID" value="MFB2879488.1"/>
    <property type="molecule type" value="Genomic_DNA"/>
</dbReference>
<keyword evidence="2" id="KW-1185">Reference proteome</keyword>
<proteinExistence type="predicted"/>
<evidence type="ECO:0000313" key="1">
    <source>
        <dbReference type="EMBL" id="MFB2879488.1"/>
    </source>
</evidence>
<dbReference type="RefSeq" id="WP_413272526.1">
    <property type="nucleotide sequence ID" value="NZ_JBHFNQ010000167.1"/>
</dbReference>
<dbReference type="Proteomes" id="UP001576774">
    <property type="component" value="Unassembled WGS sequence"/>
</dbReference>
<accession>A0ABV4X9L8</accession>
<organism evidence="1 2">
    <name type="scientific">Floridaenema aerugineum BLCC-F46</name>
    <dbReference type="NCBI Taxonomy" id="3153654"/>
    <lineage>
        <taxon>Bacteria</taxon>
        <taxon>Bacillati</taxon>
        <taxon>Cyanobacteriota</taxon>
        <taxon>Cyanophyceae</taxon>
        <taxon>Oscillatoriophycideae</taxon>
        <taxon>Aerosakkonematales</taxon>
        <taxon>Aerosakkonemataceae</taxon>
        <taxon>Floridanema</taxon>
        <taxon>Floridanema aerugineum</taxon>
    </lineage>
</organism>
<evidence type="ECO:0000313" key="2">
    <source>
        <dbReference type="Proteomes" id="UP001576774"/>
    </source>
</evidence>
<protein>
    <submittedName>
        <fullName evidence="1">Uncharacterized protein</fullName>
    </submittedName>
</protein>
<sequence length="56" mass="6189">MAKPLKVILSVAQIVVVGWSLGDRQLSNGSSVVTLFIQYLPKMQLALWEGSLNFEL</sequence>
<name>A0ABV4X9L8_9CYAN</name>
<reference evidence="1 2" key="1">
    <citation type="submission" date="2024-09" db="EMBL/GenBank/DDBJ databases">
        <title>Floridaenema gen nov. (Aerosakkonemataceae, Aerosakkonematales ord. nov., Cyanobacteria) from benthic tropical and subtropical fresh waters, with the description of four new species.</title>
        <authorList>
            <person name="Moretto J.A."/>
            <person name="Berthold D.E."/>
            <person name="Lefler F.W."/>
            <person name="Huang I.-S."/>
            <person name="Laughinghouse H. IV."/>
        </authorList>
    </citation>
    <scope>NUCLEOTIDE SEQUENCE [LARGE SCALE GENOMIC DNA]</scope>
    <source>
        <strain evidence="1 2">BLCC-F46</strain>
    </source>
</reference>
<gene>
    <name evidence="1" type="ORF">ACE1CC_21750</name>
</gene>